<evidence type="ECO:0000313" key="1">
    <source>
        <dbReference type="EMBL" id="KAI4357274.1"/>
    </source>
</evidence>
<organism evidence="1 2">
    <name type="scientific">Bauhinia variegata</name>
    <name type="common">Purple orchid tree</name>
    <name type="synonym">Phanera variegata</name>
    <dbReference type="NCBI Taxonomy" id="167791"/>
    <lineage>
        <taxon>Eukaryota</taxon>
        <taxon>Viridiplantae</taxon>
        <taxon>Streptophyta</taxon>
        <taxon>Embryophyta</taxon>
        <taxon>Tracheophyta</taxon>
        <taxon>Spermatophyta</taxon>
        <taxon>Magnoliopsida</taxon>
        <taxon>eudicotyledons</taxon>
        <taxon>Gunneridae</taxon>
        <taxon>Pentapetalae</taxon>
        <taxon>rosids</taxon>
        <taxon>fabids</taxon>
        <taxon>Fabales</taxon>
        <taxon>Fabaceae</taxon>
        <taxon>Cercidoideae</taxon>
        <taxon>Cercideae</taxon>
        <taxon>Bauhiniinae</taxon>
        <taxon>Bauhinia</taxon>
    </lineage>
</organism>
<accession>A0ACB9QB13</accession>
<reference evidence="1 2" key="1">
    <citation type="journal article" date="2022" name="DNA Res.">
        <title>Chromosomal-level genome assembly of the orchid tree Bauhinia variegata (Leguminosae; Cercidoideae) supports the allotetraploid origin hypothesis of Bauhinia.</title>
        <authorList>
            <person name="Zhong Y."/>
            <person name="Chen Y."/>
            <person name="Zheng D."/>
            <person name="Pang J."/>
            <person name="Liu Y."/>
            <person name="Luo S."/>
            <person name="Meng S."/>
            <person name="Qian L."/>
            <person name="Wei D."/>
            <person name="Dai S."/>
            <person name="Zhou R."/>
        </authorList>
    </citation>
    <scope>NUCLEOTIDE SEQUENCE [LARGE SCALE GENOMIC DNA]</scope>
    <source>
        <strain evidence="1">BV-YZ2020</strain>
    </source>
</reference>
<name>A0ACB9QB13_BAUVA</name>
<comment type="caution">
    <text evidence="1">The sequence shown here is derived from an EMBL/GenBank/DDBJ whole genome shotgun (WGS) entry which is preliminary data.</text>
</comment>
<proteinExistence type="predicted"/>
<evidence type="ECO:0000313" key="2">
    <source>
        <dbReference type="Proteomes" id="UP000828941"/>
    </source>
</evidence>
<dbReference type="Proteomes" id="UP000828941">
    <property type="component" value="Chromosome 1"/>
</dbReference>
<protein>
    <submittedName>
        <fullName evidence="1">Uncharacterized protein</fullName>
    </submittedName>
</protein>
<sequence>MMVKCTPPTIIFLLWFLCNQSLCSRNSNVAACSAKDREVLLQFKKGIVDPSELPSSWSSEEDCCRWSGVQCHNTTGRVTKLNLMLSYIDPKYTAEPVTGEIKLCALELEFLNYLELVGTTSQLSISRA</sequence>
<gene>
    <name evidence="1" type="ORF">L6164_001234</name>
</gene>
<keyword evidence="2" id="KW-1185">Reference proteome</keyword>
<dbReference type="EMBL" id="CM039426">
    <property type="protein sequence ID" value="KAI4357274.1"/>
    <property type="molecule type" value="Genomic_DNA"/>
</dbReference>